<comment type="subunit">
    <text evidence="2">Homodimer.</text>
</comment>
<organism evidence="10 14">
    <name type="scientific">Lactococcus lactis subsp. lactis</name>
    <name type="common">Streptococcus lactis</name>
    <dbReference type="NCBI Taxonomy" id="1360"/>
    <lineage>
        <taxon>Bacteria</taxon>
        <taxon>Bacillati</taxon>
        <taxon>Bacillota</taxon>
        <taxon>Bacilli</taxon>
        <taxon>Lactobacillales</taxon>
        <taxon>Streptococcaceae</taxon>
        <taxon>Lactococcus</taxon>
    </lineage>
</organism>
<dbReference type="PIRSF" id="PIRSF029008">
    <property type="entry name" value="MecA"/>
    <property type="match status" value="1"/>
</dbReference>
<dbReference type="Proteomes" id="UP001055586">
    <property type="component" value="Chromosome"/>
</dbReference>
<dbReference type="EMBL" id="LKLW01000159">
    <property type="protein sequence ID" value="KSU24160.1"/>
    <property type="molecule type" value="Genomic_DNA"/>
</dbReference>
<dbReference type="Proteomes" id="UP000663169">
    <property type="component" value="Chromosome"/>
</dbReference>
<comment type="domain">
    <text evidence="2">The N-terminal domain probably binds unfolded/aggregated proteins; the C-terminal domain interacts with ClpC.</text>
</comment>
<dbReference type="Proteomes" id="UP000053058">
    <property type="component" value="Unassembled WGS sequence"/>
</dbReference>
<dbReference type="EMBL" id="CP090823">
    <property type="protein sequence ID" value="ARD96823.1"/>
    <property type="molecule type" value="Genomic_DNA"/>
</dbReference>
<dbReference type="EMBL" id="LKLS01000124">
    <property type="protein sequence ID" value="KSU17812.1"/>
    <property type="molecule type" value="Genomic_DNA"/>
</dbReference>
<evidence type="ECO:0000256" key="1">
    <source>
        <dbReference type="ARBA" id="ARBA00005397"/>
    </source>
</evidence>
<dbReference type="EMBL" id="CP031926">
    <property type="protein sequence ID" value="QRZ35513.1"/>
    <property type="molecule type" value="Genomic_DNA"/>
</dbReference>
<dbReference type="EMBL" id="CP015897">
    <property type="protein sequence ID" value="ARD99523.1"/>
    <property type="molecule type" value="Genomic_DNA"/>
</dbReference>
<evidence type="ECO:0000313" key="17">
    <source>
        <dbReference type="Proteomes" id="UP000053719"/>
    </source>
</evidence>
<evidence type="ECO:0000313" key="7">
    <source>
        <dbReference type="EMBL" id="KSU02084.1"/>
    </source>
</evidence>
<sequence length="233" mass="27077">MKYEDINENTIKITLSFDDLTDYDIKLSDFFGNQEVIEQFFYELVDELGLENRFGNVGMLTFQIQPFPQGVHMIVHEEAMLGEGGEIPDDPEEFEELMTGFYNKLNEIGADMARERGITDFKPGLGLPGTKKDEAEQEPDFIYYSIRYEDIMSVLTGIKNVKFADEESEFYRYDGNFYLVVLDNQKEKGKMHVESTRSRMMEYGEATKMSREFLQEYGECLIATRALDVLRKI</sequence>
<evidence type="ECO:0000313" key="10">
    <source>
        <dbReference type="EMBL" id="KSU24160.1"/>
    </source>
</evidence>
<evidence type="ECO:0000313" key="6">
    <source>
        <dbReference type="EMBL" id="GAM81183.1"/>
    </source>
</evidence>
<dbReference type="PANTHER" id="PTHR39161">
    <property type="entry name" value="ADAPTER PROTEIN MECA"/>
    <property type="match status" value="1"/>
</dbReference>
<evidence type="ECO:0000256" key="2">
    <source>
        <dbReference type="HAMAP-Rule" id="MF_01124"/>
    </source>
</evidence>
<evidence type="ECO:0000313" key="15">
    <source>
        <dbReference type="Proteomes" id="UP000053058"/>
    </source>
</evidence>
<dbReference type="EMBL" id="CP015904">
    <property type="protein sequence ID" value="ARE14097.1"/>
    <property type="molecule type" value="Genomic_DNA"/>
</dbReference>
<dbReference type="EMBL" id="LKLU01000066">
    <property type="protein sequence ID" value="KSU21426.1"/>
    <property type="molecule type" value="Genomic_DNA"/>
</dbReference>
<reference evidence="6 13" key="1">
    <citation type="submission" date="2015-01" db="EMBL/GenBank/DDBJ databases">
        <title>Lactococcus lactis subsp.lactis JCM 5805 whole genome shotgun sequence.</title>
        <authorList>
            <person name="Fujii T."/>
            <person name="Tomita Y."/>
            <person name="Ikushima S."/>
            <person name="Fujiwara D."/>
        </authorList>
    </citation>
    <scope>NUCLEOTIDE SEQUENCE [LARGE SCALE GENOMIC DNA]</scope>
    <source>
        <strain evidence="6 13">JCM 5805</strain>
    </source>
</reference>
<dbReference type="InterPro" id="IPR038471">
    <property type="entry name" value="MecA_C_sf"/>
</dbReference>
<reference evidence="12" key="8">
    <citation type="submission" date="2023-04" db="EMBL/GenBank/DDBJ databases">
        <authorList>
            <person name="McDonnell B."/>
        </authorList>
    </citation>
    <scope>NUCLEOTIDE SEQUENCE</scope>
    <source>
        <strain evidence="12">223</strain>
    </source>
</reference>
<reference evidence="3" key="9">
    <citation type="submission" date="2023-09" db="EMBL/GenBank/DDBJ databases">
        <title>Complete Genomes and Methylome analysis of Lactococcus lactis subs lactis strains.</title>
        <authorList>
            <person name="Fomenkov A."/>
            <person name="McDonnell B."/>
            <person name="Sun L."/>
            <person name="Van Sinderen D."/>
            <person name="Roberts R.J."/>
        </authorList>
    </citation>
    <scope>NUCLEOTIDE SEQUENCE</scope>
    <source>
        <strain evidence="3">229</strain>
    </source>
</reference>
<dbReference type="Proteomes" id="UP000234865">
    <property type="component" value="Unassembled WGS sequence"/>
</dbReference>
<dbReference type="AlphaFoldDB" id="A0A0A7T1E1"/>
<dbReference type="Proteomes" id="UP000053612">
    <property type="component" value="Unassembled WGS sequence"/>
</dbReference>
<evidence type="ECO:0000313" key="9">
    <source>
        <dbReference type="EMBL" id="KSU21426.1"/>
    </source>
</evidence>
<evidence type="ECO:0000313" key="3">
    <source>
        <dbReference type="EMBL" id="ARD96823.1"/>
    </source>
</evidence>
<reference evidence="14 15" key="2">
    <citation type="submission" date="2015-10" db="EMBL/GenBank/DDBJ databases">
        <title>Draft Genome Sequences of 11 Lactococcus lactis subspecies cremoris strains.</title>
        <authorList>
            <person name="Wels M."/>
            <person name="Backus L."/>
            <person name="Boekhorst J."/>
            <person name="Dijkstra A."/>
            <person name="Beerthuizen M."/>
            <person name="Kelly W."/>
            <person name="Siezen R."/>
            <person name="Bachmann H."/>
            <person name="Van Hijum S."/>
        </authorList>
    </citation>
    <scope>NUCLEOTIDE SEQUENCE [LARGE SCALE GENOMIC DNA]</scope>
    <source>
        <strain evidence="15">KF282</strain>
        <strain evidence="16">LMG9449</strain>
        <strain evidence="17">M20</strain>
        <strain evidence="14">N42</strain>
    </source>
</reference>
<dbReference type="Proteomes" id="UP000053719">
    <property type="component" value="Unassembled WGS sequence"/>
</dbReference>
<evidence type="ECO:0000313" key="8">
    <source>
        <dbReference type="EMBL" id="KSU17812.1"/>
    </source>
</evidence>
<dbReference type="Proteomes" id="UP000192067">
    <property type="component" value="Chromosome"/>
</dbReference>
<comment type="function">
    <text evidence="2">Enables the recognition and targeting of unfolded and aggregated proteins to the ClpC protease or to other proteins involved in proteolysis.</text>
</comment>
<dbReference type="Proteomes" id="UP000031847">
    <property type="component" value="Unassembled WGS sequence"/>
</dbReference>
<evidence type="ECO:0000313" key="20">
    <source>
        <dbReference type="Proteomes" id="UP000234865"/>
    </source>
</evidence>
<dbReference type="EMBL" id="PKRZ01000001">
    <property type="protein sequence ID" value="PLW59563.1"/>
    <property type="molecule type" value="Genomic_DNA"/>
</dbReference>
<evidence type="ECO:0000313" key="4">
    <source>
        <dbReference type="EMBL" id="ARD99523.1"/>
    </source>
</evidence>
<reference evidence="20" key="3">
    <citation type="submission" date="2016-08" db="EMBL/GenBank/DDBJ databases">
        <title>Comparative genomics of Lactococcus lactis strain WFLU12 isolated from the gastrointestinal tract of wild olive flounder (Paralichythys olivaceus).</title>
        <authorList>
            <person name="Nguyen T.L."/>
            <person name="Kim D.-H."/>
        </authorList>
    </citation>
    <scope>NUCLEOTIDE SEQUENCE [LARGE SCALE GENOMIC DNA]</scope>
    <source>
        <strain evidence="20">WFLU12</strain>
    </source>
</reference>
<reference evidence="11" key="4">
    <citation type="submission" date="2016-08" db="EMBL/GenBank/DDBJ databases">
        <title>Genome-wide comparison reveals a probiotic strain Lactococcus lactis WFLU12 isolated from the gastrointestinal tract of olive flounder (Paralichythys olivaceus) harboring genes supporting probiotic action.</title>
        <authorList>
            <person name="Nguyen T.L."/>
        </authorList>
    </citation>
    <scope>NUCLEOTIDE SEQUENCE</scope>
    <source>
        <strain evidence="11">WFLU12</strain>
    </source>
</reference>
<dbReference type="EMBL" id="BBSI01000035">
    <property type="protein sequence ID" value="GAM81183.1"/>
    <property type="molecule type" value="Genomic_DNA"/>
</dbReference>
<evidence type="ECO:0000313" key="18">
    <source>
        <dbReference type="Proteomes" id="UP000192067"/>
    </source>
</evidence>
<dbReference type="PANTHER" id="PTHR39161:SF1">
    <property type="entry name" value="ADAPTER PROTEIN MECA 1"/>
    <property type="match status" value="1"/>
</dbReference>
<dbReference type="PATRIC" id="fig|1360.100.peg.1782"/>
<reference evidence="10" key="6">
    <citation type="journal article" date="2017" name="Genome Announc.">
        <title>Draft Genome Sequences of 24 Lactococcus lactis Strains.</title>
        <authorList>
            <person name="Backus L."/>
            <person name="Wels M."/>
            <person name="Boekhorst J."/>
            <person name="Dijkstra A.R."/>
            <person name="Beerthuyzen M."/>
            <person name="Kelly W.J."/>
            <person name="Siezen R.J."/>
            <person name="van Hijum S.A."/>
            <person name="Bachmann H."/>
        </authorList>
    </citation>
    <scope>NUCLEOTIDE SEQUENCE</scope>
    <source>
        <strain evidence="7">KF282</strain>
        <strain evidence="8">LMG9447</strain>
        <strain evidence="9">M20</strain>
        <strain evidence="10">N42</strain>
    </source>
</reference>
<dbReference type="GO" id="GO:0030674">
    <property type="term" value="F:protein-macromolecule adaptor activity"/>
    <property type="evidence" value="ECO:0007669"/>
    <property type="project" value="UniProtKB-UniRule"/>
</dbReference>
<dbReference type="HAMAP" id="MF_01124">
    <property type="entry name" value="MecA"/>
    <property type="match status" value="1"/>
</dbReference>
<reference evidence="12" key="7">
    <citation type="journal article" date="2020" name="Mol. Microbiol.">
        <title>The CWPS Rubik's cube: Linking diversity of cell wall polysaccharide structures with the encoded biosynthetic machinery of selected Lactococcus lactis strains.</title>
        <authorList>
            <person name="Mahony J."/>
            <person name="Frantzen C."/>
            <person name="Vinogradov E."/>
            <person name="Sadovskaya I."/>
            <person name="Theodorou I."/>
            <person name="Kelleher P."/>
            <person name="Chapot-Chartier M.P."/>
            <person name="Cambillau C."/>
            <person name="Holo H."/>
            <person name="van Sinderen D."/>
        </authorList>
    </citation>
    <scope>NUCLEOTIDE SEQUENCE</scope>
    <source>
        <strain evidence="12">223</strain>
    </source>
</reference>
<dbReference type="SMR" id="A0A0A7T1E1"/>
<reference evidence="18 19" key="5">
    <citation type="journal article" date="2017" name="BMC Genomics">
        <title>Comparative and functional genomics of the Lactococcus lactis taxon; insights into evolution and niche adaptation.</title>
        <authorList>
            <person name="Kelleher P."/>
            <person name="Bottacini F."/>
            <person name="Mahony J."/>
            <person name="Kilcawley K.N."/>
            <person name="van Sinderen D."/>
        </authorList>
    </citation>
    <scope>NUCLEOTIDE SEQUENCE [LARGE SCALE GENOMIC DNA]</scope>
    <source>
        <strain evidence="4 19">275</strain>
        <strain evidence="5 18">UC11</strain>
    </source>
</reference>
<dbReference type="Gene3D" id="3.30.70.1950">
    <property type="match status" value="1"/>
</dbReference>
<evidence type="ECO:0000313" key="11">
    <source>
        <dbReference type="EMBL" id="PLW59563.1"/>
    </source>
</evidence>
<name>A0A0A7T1E1_LACLL</name>
<dbReference type="Proteomes" id="UP000052991">
    <property type="component" value="Unassembled WGS sequence"/>
</dbReference>
<protein>
    <recommendedName>
        <fullName evidence="2">Adapter protein MecA</fullName>
    </recommendedName>
</protein>
<dbReference type="InterPro" id="IPR008681">
    <property type="entry name" value="Neg-reg_MecA"/>
</dbReference>
<proteinExistence type="inferred from homology"/>
<evidence type="ECO:0000313" key="13">
    <source>
        <dbReference type="Proteomes" id="UP000031847"/>
    </source>
</evidence>
<gene>
    <name evidence="2 11" type="primary">mecA</name>
    <name evidence="11" type="ORF">CYU10_000430</name>
    <name evidence="6" type="ORF">JCM5805K_2302</name>
    <name evidence="7" type="ORF">KF282_2389</name>
    <name evidence="12" type="ORF">LL223_1874</name>
    <name evidence="3" type="ORF">LL229_1942</name>
    <name evidence="4" type="ORF">LL275_1896</name>
    <name evidence="5" type="ORF">LLUC11_1770</name>
    <name evidence="8" type="ORF">LMG9449_1617</name>
    <name evidence="9" type="ORF">M20_1136</name>
    <name evidence="10" type="ORF">N42_2531</name>
</gene>
<comment type="similarity">
    <text evidence="1 2">Belongs to the MecA family.</text>
</comment>
<dbReference type="OMA" id="EFFYTVM"/>
<evidence type="ECO:0000313" key="16">
    <source>
        <dbReference type="Proteomes" id="UP000053612"/>
    </source>
</evidence>
<accession>A0A0A7T1E1</accession>
<dbReference type="EMBL" id="LKLN01000085">
    <property type="protein sequence ID" value="KSU02084.1"/>
    <property type="molecule type" value="Genomic_DNA"/>
</dbReference>
<dbReference type="Proteomes" id="UP000192085">
    <property type="component" value="Chromosome"/>
</dbReference>
<evidence type="ECO:0000313" key="12">
    <source>
        <dbReference type="EMBL" id="QRZ35513.1"/>
    </source>
</evidence>
<dbReference type="Pfam" id="PF05389">
    <property type="entry name" value="MecA"/>
    <property type="match status" value="1"/>
</dbReference>
<dbReference type="RefSeq" id="WP_004255173.1">
    <property type="nucleotide sequence ID" value="NZ_BAABQR010000007.1"/>
</dbReference>
<evidence type="ECO:0000313" key="14">
    <source>
        <dbReference type="Proteomes" id="UP000052991"/>
    </source>
</evidence>
<evidence type="ECO:0000313" key="19">
    <source>
        <dbReference type="Proteomes" id="UP000192085"/>
    </source>
</evidence>
<evidence type="ECO:0000313" key="5">
    <source>
        <dbReference type="EMBL" id="ARE14097.1"/>
    </source>
</evidence>